<organism evidence="1 2">
    <name type="scientific">Runella defluvii</name>
    <dbReference type="NCBI Taxonomy" id="370973"/>
    <lineage>
        <taxon>Bacteria</taxon>
        <taxon>Pseudomonadati</taxon>
        <taxon>Bacteroidota</taxon>
        <taxon>Cytophagia</taxon>
        <taxon>Cytophagales</taxon>
        <taxon>Spirosomataceae</taxon>
        <taxon>Runella</taxon>
    </lineage>
</organism>
<comment type="caution">
    <text evidence="1">The sequence shown here is derived from an EMBL/GenBank/DDBJ whole genome shotgun (WGS) entry which is preliminary data.</text>
</comment>
<sequence length="235" mass="26805">MTSDISAIFTQLGGEFITPVSELAEKLSSVKAFIFDWDGVFNDGTKNEQGSSNFSEVDSMGTNLLRFGWWLSQASMPYTAVISGERNLLSFQLVQREHYHACYFRIKHKIEALEHFMSSRGLKASEVAFFFDDALDLSIAEQCGVRILIRHKGNPLFQQYVIKNKLVDYITAQDGGNFAVREGCELMLGLQGVHDQTIDERLRFYPHYNNYLTERQAIQSQFFTLVNGQFEPQSV</sequence>
<keyword evidence="2" id="KW-1185">Reference proteome</keyword>
<evidence type="ECO:0000313" key="1">
    <source>
        <dbReference type="EMBL" id="MBB3841308.1"/>
    </source>
</evidence>
<reference evidence="1 2" key="1">
    <citation type="submission" date="2020-08" db="EMBL/GenBank/DDBJ databases">
        <title>Genomic Encyclopedia of Type Strains, Phase IV (KMG-IV): sequencing the most valuable type-strain genomes for metagenomic binning, comparative biology and taxonomic classification.</title>
        <authorList>
            <person name="Goeker M."/>
        </authorList>
    </citation>
    <scope>NUCLEOTIDE SEQUENCE [LARGE SCALE GENOMIC DNA]</scope>
    <source>
        <strain evidence="1 2">DSM 17976</strain>
    </source>
</reference>
<dbReference type="GO" id="GO:0019143">
    <property type="term" value="F:3-deoxy-manno-octulosonate-8-phosphatase activity"/>
    <property type="evidence" value="ECO:0007669"/>
    <property type="project" value="UniProtKB-EC"/>
</dbReference>
<dbReference type="RefSeq" id="WP_183978881.1">
    <property type="nucleotide sequence ID" value="NZ_JACIBY010000015.1"/>
</dbReference>
<dbReference type="EC" id="3.1.3.45" evidence="1"/>
<dbReference type="Proteomes" id="UP000541352">
    <property type="component" value="Unassembled WGS sequence"/>
</dbReference>
<dbReference type="EMBL" id="JACIBY010000015">
    <property type="protein sequence ID" value="MBB3841308.1"/>
    <property type="molecule type" value="Genomic_DNA"/>
</dbReference>
<protein>
    <submittedName>
        <fullName evidence="1">3-deoxy-D-manno-octulosonate 8-phosphate phosphatase (KDO 8-P phosphatase)</fullName>
        <ecNumber evidence="1">3.1.3.45</ecNumber>
    </submittedName>
</protein>
<evidence type="ECO:0000313" key="2">
    <source>
        <dbReference type="Proteomes" id="UP000541352"/>
    </source>
</evidence>
<keyword evidence="1" id="KW-0378">Hydrolase</keyword>
<name>A0A7W5ZPM3_9BACT</name>
<dbReference type="SUPFAM" id="SSF56784">
    <property type="entry name" value="HAD-like"/>
    <property type="match status" value="1"/>
</dbReference>
<dbReference type="AlphaFoldDB" id="A0A7W5ZPM3"/>
<accession>A0A7W5ZPM3</accession>
<proteinExistence type="predicted"/>
<dbReference type="InterPro" id="IPR036412">
    <property type="entry name" value="HAD-like_sf"/>
</dbReference>
<dbReference type="Gene3D" id="3.40.50.1000">
    <property type="entry name" value="HAD superfamily/HAD-like"/>
    <property type="match status" value="1"/>
</dbReference>
<dbReference type="InterPro" id="IPR023214">
    <property type="entry name" value="HAD_sf"/>
</dbReference>
<gene>
    <name evidence="1" type="ORF">FHS57_005330</name>
</gene>